<dbReference type="WBParaSite" id="EN70_10948">
    <property type="protein sequence ID" value="EN70_10948"/>
    <property type="gene ID" value="EN70_10948"/>
</dbReference>
<dbReference type="STRING" id="7209.A0A1I7V878"/>
<sequence>MTGKKLPKKLNLKDIDHEQVKFATFGNRRPQQSIAAKVRIEIKTIEADVRLIVATVVNYLTRFSLINTIVGPIIAGSGYMHKHGNSLNKMVYDPHEMNNERLLLKYDETIRDQIQSNFIEKVCPEMDQVGIIHYLPHHEVITPDKATTKLRIVYDASSHQKGRKGLNDEYFSLHFRMMEIVIIADTEKAFLQLELLLSERNCTRFLWLKDIRGQAVEENIEDEIKKNLYVDNIVVSINGTDEALLKYQEMKIIFNDASMNKKKISWDQLISMEDQETWKNLICAWPIHVKEIPHVAMDPSEPTKIYVFSDASPVAYAVSVYVIQENEASLVFAKSRIAPIKGMTIPKLELLAVLIGVRAAQFVIKQIELENIKVALWSDSKCVHWIHNHSRLLPKFV</sequence>
<keyword evidence="1" id="KW-1185">Reference proteome</keyword>
<dbReference type="PANTHER" id="PTHR47331">
    <property type="entry name" value="PHD-TYPE DOMAIN-CONTAINING PROTEIN"/>
    <property type="match status" value="1"/>
</dbReference>
<reference evidence="1" key="1">
    <citation type="submission" date="2012-04" db="EMBL/GenBank/DDBJ databases">
        <title>The Genome Sequence of Loa loa.</title>
        <authorList>
            <consortium name="The Broad Institute Genome Sequencing Platform"/>
            <consortium name="Broad Institute Genome Sequencing Center for Infectious Disease"/>
            <person name="Nutman T.B."/>
            <person name="Fink D.L."/>
            <person name="Russ C."/>
            <person name="Young S."/>
            <person name="Zeng Q."/>
            <person name="Gargeya S."/>
            <person name="Alvarado L."/>
            <person name="Berlin A."/>
            <person name="Chapman S.B."/>
            <person name="Chen Z."/>
            <person name="Freedman E."/>
            <person name="Gellesch M."/>
            <person name="Goldberg J."/>
            <person name="Griggs A."/>
            <person name="Gujja S."/>
            <person name="Heilman E.R."/>
            <person name="Heiman D."/>
            <person name="Howarth C."/>
            <person name="Mehta T."/>
            <person name="Neiman D."/>
            <person name="Pearson M."/>
            <person name="Roberts A."/>
            <person name="Saif S."/>
            <person name="Shea T."/>
            <person name="Shenoy N."/>
            <person name="Sisk P."/>
            <person name="Stolte C."/>
            <person name="Sykes S."/>
            <person name="White J."/>
            <person name="Yandava C."/>
            <person name="Haas B."/>
            <person name="Henn M.R."/>
            <person name="Nusbaum C."/>
            <person name="Birren B."/>
        </authorList>
    </citation>
    <scope>NUCLEOTIDE SEQUENCE [LARGE SCALE GENOMIC DNA]</scope>
</reference>
<accession>A0A1I7V878</accession>
<protein>
    <submittedName>
        <fullName evidence="2">RT_RNaseH_2 domain-containing protein</fullName>
    </submittedName>
</protein>
<dbReference type="AlphaFoldDB" id="A0A1I7V878"/>
<proteinExistence type="predicted"/>
<reference evidence="2" key="2">
    <citation type="submission" date="2016-11" db="UniProtKB">
        <authorList>
            <consortium name="WormBaseParasite"/>
        </authorList>
    </citation>
    <scope>IDENTIFICATION</scope>
</reference>
<dbReference type="Pfam" id="PF05380">
    <property type="entry name" value="Peptidase_A17"/>
    <property type="match status" value="1"/>
</dbReference>
<evidence type="ECO:0000313" key="2">
    <source>
        <dbReference type="WBParaSite" id="EN70_10948"/>
    </source>
</evidence>
<dbReference type="SUPFAM" id="SSF56672">
    <property type="entry name" value="DNA/RNA polymerases"/>
    <property type="match status" value="1"/>
</dbReference>
<dbReference type="Proteomes" id="UP000095285">
    <property type="component" value="Unassembled WGS sequence"/>
</dbReference>
<dbReference type="InterPro" id="IPR043502">
    <property type="entry name" value="DNA/RNA_pol_sf"/>
</dbReference>
<name>A0A1I7V878_LOALO</name>
<dbReference type="InterPro" id="IPR008042">
    <property type="entry name" value="Retrotrans_Pao"/>
</dbReference>
<organism evidence="1 2">
    <name type="scientific">Loa loa</name>
    <name type="common">Eye worm</name>
    <name type="synonym">Filaria loa</name>
    <dbReference type="NCBI Taxonomy" id="7209"/>
    <lineage>
        <taxon>Eukaryota</taxon>
        <taxon>Metazoa</taxon>
        <taxon>Ecdysozoa</taxon>
        <taxon>Nematoda</taxon>
        <taxon>Chromadorea</taxon>
        <taxon>Rhabditida</taxon>
        <taxon>Spirurina</taxon>
        <taxon>Spiruromorpha</taxon>
        <taxon>Filarioidea</taxon>
        <taxon>Onchocercidae</taxon>
        <taxon>Loa</taxon>
    </lineage>
</organism>
<evidence type="ECO:0000313" key="1">
    <source>
        <dbReference type="Proteomes" id="UP000095285"/>
    </source>
</evidence>